<dbReference type="InterPro" id="IPR003010">
    <property type="entry name" value="C-N_Hydrolase"/>
</dbReference>
<keyword evidence="5 9" id="KW-0812">Transmembrane</keyword>
<dbReference type="EC" id="2.3.1.269" evidence="9"/>
<organism evidence="11 12">
    <name type="scientific">Yanghanlia caeni</name>
    <dbReference type="NCBI Taxonomy" id="3064283"/>
    <lineage>
        <taxon>Bacteria</taxon>
        <taxon>Pseudomonadati</taxon>
        <taxon>Pseudomonadota</taxon>
        <taxon>Betaproteobacteria</taxon>
        <taxon>Burkholderiales</taxon>
        <taxon>Alcaligenaceae</taxon>
        <taxon>Yanghanlia</taxon>
    </lineage>
</organism>
<feature type="domain" description="CN hydrolase" evidence="10">
    <location>
        <begin position="234"/>
        <end position="494"/>
    </location>
</feature>
<evidence type="ECO:0000313" key="11">
    <source>
        <dbReference type="EMBL" id="MDR4124656.1"/>
    </source>
</evidence>
<proteinExistence type="inferred from homology"/>
<evidence type="ECO:0000256" key="1">
    <source>
        <dbReference type="ARBA" id="ARBA00004651"/>
    </source>
</evidence>
<comment type="caution">
    <text evidence="11">The sequence shown here is derived from an EMBL/GenBank/DDBJ whole genome shotgun (WGS) entry which is preliminary data.</text>
</comment>
<dbReference type="NCBIfam" id="TIGR00546">
    <property type="entry name" value="lnt"/>
    <property type="match status" value="1"/>
</dbReference>
<feature type="transmembrane region" description="Helical" evidence="9">
    <location>
        <begin position="83"/>
        <end position="109"/>
    </location>
</feature>
<comment type="function">
    <text evidence="9">Catalyzes the phospholipid dependent N-acylation of the N-terminal cysteine of apolipoprotein, the last step in lipoprotein maturation.</text>
</comment>
<evidence type="ECO:0000256" key="5">
    <source>
        <dbReference type="ARBA" id="ARBA00022692"/>
    </source>
</evidence>
<sequence length="541" mass="58071">MQHGLMLLVGALHALAFAPYPLPEWALPYVQIGCLAYLARHTLQAPAARTVALNAVLFGFGQFALGLYWLYISMHEYGGMPLAMAIFAVLVLALALSLYGMAACLLARWLLRGRVSLEPRVVIGTAALWASCWTLGEWLRGTLFTGFPWLNIGYAHVEGVYAPWAAVAGVYGVAWLAAFASAGVALTVLGRNSGKEVQAATALALSLLAGVAGIVLSHVAWARAHGEPVLVRLVQGNIPQSQKFDPALIDRGIADYMMLARLAPKEAGREPDITVLPETVVPLLQNRVSPRVWEDWLAVARERSTTLLMGVPLHERAGGHDRYTNSVVAFAGDATPESIAAATLPLRYDKIHLVPFGEFIPAGFRWFVDMMQIPLGDFDRGPVGQRPLAIAGQQVAPNICYEDVFGEEIIQSVKGDVTGGGASILVNVSNLAWFGDSWSLRQHLQIARMRSLETARPMLRATNTGMTAAIAADGRVRAVLQPHVKGVLDVEVQGAQGLTPYVRWGNMPVLLLCGLVLVGGAIWPSRSSASNAPASTGGENK</sequence>
<dbReference type="HAMAP" id="MF_01148">
    <property type="entry name" value="Lnt"/>
    <property type="match status" value="1"/>
</dbReference>
<dbReference type="InterPro" id="IPR045378">
    <property type="entry name" value="LNT_N"/>
</dbReference>
<evidence type="ECO:0000259" key="10">
    <source>
        <dbReference type="PROSITE" id="PS50263"/>
    </source>
</evidence>
<keyword evidence="12" id="KW-1185">Reference proteome</keyword>
<dbReference type="Proteomes" id="UP001232156">
    <property type="component" value="Unassembled WGS sequence"/>
</dbReference>
<evidence type="ECO:0000256" key="3">
    <source>
        <dbReference type="ARBA" id="ARBA00022475"/>
    </source>
</evidence>
<dbReference type="InterPro" id="IPR004563">
    <property type="entry name" value="Apolipo_AcylTrfase"/>
</dbReference>
<evidence type="ECO:0000256" key="4">
    <source>
        <dbReference type="ARBA" id="ARBA00022679"/>
    </source>
</evidence>
<dbReference type="PANTHER" id="PTHR38686:SF1">
    <property type="entry name" value="APOLIPOPROTEIN N-ACYLTRANSFERASE"/>
    <property type="match status" value="1"/>
</dbReference>
<accession>A0ABU1D2P1</accession>
<comment type="similarity">
    <text evidence="2 9">Belongs to the CN hydrolase family. Apolipoprotein N-acyltransferase subfamily.</text>
</comment>
<keyword evidence="8 9" id="KW-0012">Acyltransferase</keyword>
<evidence type="ECO:0000313" key="12">
    <source>
        <dbReference type="Proteomes" id="UP001232156"/>
    </source>
</evidence>
<dbReference type="Pfam" id="PF20154">
    <property type="entry name" value="LNT_N"/>
    <property type="match status" value="1"/>
</dbReference>
<evidence type="ECO:0000256" key="8">
    <source>
        <dbReference type="ARBA" id="ARBA00023315"/>
    </source>
</evidence>
<keyword evidence="4 9" id="KW-0808">Transferase</keyword>
<reference evidence="11 12" key="1">
    <citation type="submission" date="2023-08" db="EMBL/GenBank/DDBJ databases">
        <title>Alcaligenaceae gen. nov., a novel taxon isolated from the sludge of Yixing Pesticide Factory.</title>
        <authorList>
            <person name="Ruan L."/>
        </authorList>
    </citation>
    <scope>NUCLEOTIDE SEQUENCE [LARGE SCALE GENOMIC DNA]</scope>
    <source>
        <strain evidence="11 12">LG-2</strain>
    </source>
</reference>
<keyword evidence="6 9" id="KW-1133">Transmembrane helix</keyword>
<dbReference type="EMBL" id="JAUZQE010000002">
    <property type="protein sequence ID" value="MDR4124656.1"/>
    <property type="molecule type" value="Genomic_DNA"/>
</dbReference>
<dbReference type="CDD" id="cd07571">
    <property type="entry name" value="ALP_N-acyl_transferase"/>
    <property type="match status" value="1"/>
</dbReference>
<dbReference type="Pfam" id="PF00795">
    <property type="entry name" value="CN_hydrolase"/>
    <property type="match status" value="1"/>
</dbReference>
<name>A0ABU1D2P1_9BURK</name>
<comment type="pathway">
    <text evidence="9">Protein modification; lipoprotein biosynthesis (N-acyl transfer).</text>
</comment>
<comment type="catalytic activity">
    <reaction evidence="9">
        <text>N-terminal S-1,2-diacyl-sn-glyceryl-L-cysteinyl-[lipoprotein] + a glycerophospholipid = N-acyl-S-1,2-diacyl-sn-glyceryl-L-cysteinyl-[lipoprotein] + a 2-acyl-sn-glycero-3-phospholipid + H(+)</text>
        <dbReference type="Rhea" id="RHEA:48228"/>
        <dbReference type="Rhea" id="RHEA-COMP:14681"/>
        <dbReference type="Rhea" id="RHEA-COMP:14684"/>
        <dbReference type="ChEBI" id="CHEBI:15378"/>
        <dbReference type="ChEBI" id="CHEBI:136912"/>
        <dbReference type="ChEBI" id="CHEBI:140656"/>
        <dbReference type="ChEBI" id="CHEBI:140657"/>
        <dbReference type="ChEBI" id="CHEBI:140660"/>
        <dbReference type="EC" id="2.3.1.269"/>
    </reaction>
</comment>
<dbReference type="PANTHER" id="PTHR38686">
    <property type="entry name" value="APOLIPOPROTEIN N-ACYLTRANSFERASE"/>
    <property type="match status" value="1"/>
</dbReference>
<feature type="transmembrane region" description="Helical" evidence="9">
    <location>
        <begin position="50"/>
        <end position="71"/>
    </location>
</feature>
<protein>
    <recommendedName>
        <fullName evidence="9">Apolipoprotein N-acyltransferase</fullName>
        <shortName evidence="9">ALP N-acyltransferase</shortName>
        <ecNumber evidence="9">2.3.1.269</ecNumber>
    </recommendedName>
</protein>
<feature type="transmembrane region" description="Helical" evidence="9">
    <location>
        <begin position="26"/>
        <end position="43"/>
    </location>
</feature>
<comment type="subcellular location">
    <subcellularLocation>
        <location evidence="1 9">Cell membrane</location>
        <topology evidence="1 9">Multi-pass membrane protein</topology>
    </subcellularLocation>
</comment>
<feature type="transmembrane region" description="Helical" evidence="9">
    <location>
        <begin position="121"/>
        <end position="141"/>
    </location>
</feature>
<gene>
    <name evidence="9 11" type="primary">lnt</name>
    <name evidence="11" type="ORF">Q8947_01500</name>
</gene>
<dbReference type="PROSITE" id="PS50263">
    <property type="entry name" value="CN_HYDROLASE"/>
    <property type="match status" value="1"/>
</dbReference>
<evidence type="ECO:0000256" key="6">
    <source>
        <dbReference type="ARBA" id="ARBA00022989"/>
    </source>
</evidence>
<evidence type="ECO:0000256" key="7">
    <source>
        <dbReference type="ARBA" id="ARBA00023136"/>
    </source>
</evidence>
<evidence type="ECO:0000256" key="2">
    <source>
        <dbReference type="ARBA" id="ARBA00010065"/>
    </source>
</evidence>
<dbReference type="InterPro" id="IPR036526">
    <property type="entry name" value="C-N_Hydrolase_sf"/>
</dbReference>
<feature type="transmembrane region" description="Helical" evidence="9">
    <location>
        <begin position="201"/>
        <end position="221"/>
    </location>
</feature>
<dbReference type="SUPFAM" id="SSF56317">
    <property type="entry name" value="Carbon-nitrogen hydrolase"/>
    <property type="match status" value="1"/>
</dbReference>
<keyword evidence="7 9" id="KW-0472">Membrane</keyword>
<dbReference type="Gene3D" id="3.60.110.10">
    <property type="entry name" value="Carbon-nitrogen hydrolase"/>
    <property type="match status" value="1"/>
</dbReference>
<feature type="transmembrane region" description="Helical" evidence="9">
    <location>
        <begin position="161"/>
        <end position="189"/>
    </location>
</feature>
<evidence type="ECO:0000256" key="9">
    <source>
        <dbReference type="HAMAP-Rule" id="MF_01148"/>
    </source>
</evidence>
<keyword evidence="3 9" id="KW-1003">Cell membrane</keyword>